<dbReference type="InterPro" id="IPR002471">
    <property type="entry name" value="Pept_S9_AS"/>
</dbReference>
<dbReference type="EMBL" id="DRTM01000005">
    <property type="protein sequence ID" value="HHE75505.1"/>
    <property type="molecule type" value="Genomic_DNA"/>
</dbReference>
<feature type="non-terminal residue" evidence="5">
    <location>
        <position position="1"/>
    </location>
</feature>
<evidence type="ECO:0000256" key="2">
    <source>
        <dbReference type="ARBA" id="ARBA00022670"/>
    </source>
</evidence>
<accession>A0A7J3T8A9</accession>
<dbReference type="FunFam" id="3.40.50.1820:FF:000028">
    <property type="entry name" value="S9 family peptidase"/>
    <property type="match status" value="1"/>
</dbReference>
<evidence type="ECO:0000259" key="4">
    <source>
        <dbReference type="Pfam" id="PF00326"/>
    </source>
</evidence>
<dbReference type="Proteomes" id="UP000886130">
    <property type="component" value="Unassembled WGS sequence"/>
</dbReference>
<comment type="similarity">
    <text evidence="1">Belongs to the peptidase S9C family.</text>
</comment>
<dbReference type="SUPFAM" id="SSF53474">
    <property type="entry name" value="alpha/beta-Hydrolases"/>
    <property type="match status" value="1"/>
</dbReference>
<gene>
    <name evidence="5" type="ORF">ENL31_00050</name>
</gene>
<dbReference type="InterPro" id="IPR001375">
    <property type="entry name" value="Peptidase_S9_cat"/>
</dbReference>
<dbReference type="Gene3D" id="3.40.50.1820">
    <property type="entry name" value="alpha/beta hydrolase"/>
    <property type="match status" value="1"/>
</dbReference>
<dbReference type="PANTHER" id="PTHR42776:SF27">
    <property type="entry name" value="DIPEPTIDYL PEPTIDASE FAMILY MEMBER 6"/>
    <property type="match status" value="1"/>
</dbReference>
<evidence type="ECO:0000256" key="1">
    <source>
        <dbReference type="ARBA" id="ARBA00010040"/>
    </source>
</evidence>
<protein>
    <submittedName>
        <fullName evidence="5">S9 family peptidase</fullName>
    </submittedName>
</protein>
<evidence type="ECO:0000256" key="3">
    <source>
        <dbReference type="ARBA" id="ARBA00022801"/>
    </source>
</evidence>
<dbReference type="GO" id="GO:0004252">
    <property type="term" value="F:serine-type endopeptidase activity"/>
    <property type="evidence" value="ECO:0007669"/>
    <property type="project" value="InterPro"/>
</dbReference>
<evidence type="ECO:0000313" key="5">
    <source>
        <dbReference type="EMBL" id="HHE75505.1"/>
    </source>
</evidence>
<comment type="caution">
    <text evidence="5">The sequence shown here is derived from an EMBL/GenBank/DDBJ whole genome shotgun (WGS) entry which is preliminary data.</text>
</comment>
<keyword evidence="2" id="KW-0645">Protease</keyword>
<sequence>IDGEYVYFLSPVIEKEKDDVKRITRIPFYFNGKGFTYNTRVHLHRVPIKGGKVEKLTDGDFDVVAYDVRNGLVAYAAAEDETKPFMHTLYMIKNGEIKKISPKEANMATLRISPDEKRIAVFLKFRERSLLEHFKLYLISTKGGNYEKACDLDLSFGNALNSDARFSSGNTMQWISNKELLFIVTEGGTAPIYLYSNGKCSKYLGGKRSIESFTYSEEAIAFTAQDATHPPELFLKKKKERRLTNFNRFLRYRNLKDPEEFKFRASDGQLIDGWLLPGEGDEYPAILEIHGGPKTAYGHAFMFEFHYLNSLGFGVIFTNPRGSAGYSEDFAISIQGRYGEREYQDLMEAVDYVLKNYPVNKENLFVTGGSYGGFMTNWIVGHTQRFRAAVTQRSISNQLSFWGTSDIGPWFNNDQIGKGKDLWEATMHYWDKSPLKYAKNIKTPLLIIHSEEDYRCPVEQAYQLFYALKMQKKEVKMVLFPGENHDLSRNGKPKHREVRLQEIANWFKKYLKRA</sequence>
<organism evidence="5">
    <name type="scientific">Candidatus Aciduliprofundum boonei</name>
    <dbReference type="NCBI Taxonomy" id="379547"/>
    <lineage>
        <taxon>Archaea</taxon>
        <taxon>Methanobacteriati</taxon>
        <taxon>Thermoplasmatota</taxon>
        <taxon>DHVE2 group</taxon>
        <taxon>Candidatus Aciduliprofundum</taxon>
    </lineage>
</organism>
<proteinExistence type="inferred from homology"/>
<feature type="domain" description="Peptidase S9 prolyl oligopeptidase catalytic" evidence="4">
    <location>
        <begin position="301"/>
        <end position="512"/>
    </location>
</feature>
<reference evidence="5" key="1">
    <citation type="journal article" date="2020" name="mSystems">
        <title>Genome- and Community-Level Interaction Insights into Carbon Utilization and Element Cycling Functions of Hydrothermarchaeota in Hydrothermal Sediment.</title>
        <authorList>
            <person name="Zhou Z."/>
            <person name="Liu Y."/>
            <person name="Xu W."/>
            <person name="Pan J."/>
            <person name="Luo Z.H."/>
            <person name="Li M."/>
        </authorList>
    </citation>
    <scope>NUCLEOTIDE SEQUENCE [LARGE SCALE GENOMIC DNA]</scope>
    <source>
        <strain evidence="5">HyVt-85</strain>
    </source>
</reference>
<dbReference type="InterPro" id="IPR029058">
    <property type="entry name" value="AB_hydrolase_fold"/>
</dbReference>
<dbReference type="Pfam" id="PF00326">
    <property type="entry name" value="Peptidase_S9"/>
    <property type="match status" value="1"/>
</dbReference>
<dbReference type="PANTHER" id="PTHR42776">
    <property type="entry name" value="SERINE PEPTIDASE S9 FAMILY MEMBER"/>
    <property type="match status" value="1"/>
</dbReference>
<keyword evidence="3" id="KW-0378">Hydrolase</keyword>
<name>A0A7J3T8A9_9ARCH</name>
<dbReference type="AlphaFoldDB" id="A0A7J3T8A9"/>
<dbReference type="PROSITE" id="PS00708">
    <property type="entry name" value="PRO_ENDOPEP_SER"/>
    <property type="match status" value="1"/>
</dbReference>
<dbReference type="SUPFAM" id="SSF69304">
    <property type="entry name" value="Tricorn protease N-terminal domain"/>
    <property type="match status" value="1"/>
</dbReference>
<dbReference type="GO" id="GO:0006508">
    <property type="term" value="P:proteolysis"/>
    <property type="evidence" value="ECO:0007669"/>
    <property type="project" value="UniProtKB-KW"/>
</dbReference>